<dbReference type="AlphaFoldDB" id="A0A644YQT5"/>
<feature type="transmembrane region" description="Helical" evidence="1">
    <location>
        <begin position="169"/>
        <end position="190"/>
    </location>
</feature>
<reference evidence="3" key="1">
    <citation type="submission" date="2019-08" db="EMBL/GenBank/DDBJ databases">
        <authorList>
            <person name="Kucharzyk K."/>
            <person name="Murdoch R.W."/>
            <person name="Higgins S."/>
            <person name="Loffler F."/>
        </authorList>
    </citation>
    <scope>NUCLEOTIDE SEQUENCE</scope>
</reference>
<feature type="domain" description="Major facilitator superfamily (MFS) profile" evidence="2">
    <location>
        <begin position="11"/>
        <end position="406"/>
    </location>
</feature>
<comment type="caution">
    <text evidence="3">The sequence shown here is derived from an EMBL/GenBank/DDBJ whole genome shotgun (WGS) entry which is preliminary data.</text>
</comment>
<feature type="transmembrane region" description="Helical" evidence="1">
    <location>
        <begin position="137"/>
        <end position="157"/>
    </location>
</feature>
<dbReference type="EMBL" id="VSSQ01005943">
    <property type="protein sequence ID" value="MPM30972.1"/>
    <property type="molecule type" value="Genomic_DNA"/>
</dbReference>
<sequence>MTGAKPKLFYGWYVVFSCTLIIGGSVGLLWNCTGVFVKPVTVALGFSRGAFTLYTTLSCVSSTILMPFYGSLFRKFGQKRIMLFCAAVCCLLPLMLSFSGVLWQFYFVALVQGSFIIGLDVMSLGTLINNWFRSRKGLATGIAYLGSSLIGMVAVPAVTRIVEKLGWQWGYRSMSLMAAVLIFPVLIFVIKERPEDKGLRRYGEEEFENLEAAAAGGLTRAEALKTPMFWLLGFGLFLSALVTSGIATNFLAFMSDTGYSTVFASGIVSGYMAFMCMGKLGFGTIFDKLGASLGALLAGLVNFLAPFVLVFIGLSGMPYVFAVAFGLAYATSTVPPAMLTSAIFGNKDFTSVYGTILMFVTVGSAIGAPLCGFIFDFTQSYHAAWLVLAVCGAAATFFFFTATRLGERRKTW</sequence>
<dbReference type="Gene3D" id="1.20.1250.20">
    <property type="entry name" value="MFS general substrate transporter like domains"/>
    <property type="match status" value="2"/>
</dbReference>
<dbReference type="GO" id="GO:0022857">
    <property type="term" value="F:transmembrane transporter activity"/>
    <property type="evidence" value="ECO:0007669"/>
    <property type="project" value="InterPro"/>
</dbReference>
<proteinExistence type="predicted"/>
<name>A0A644YQT5_9ZZZZ</name>
<evidence type="ECO:0000259" key="2">
    <source>
        <dbReference type="PROSITE" id="PS50850"/>
    </source>
</evidence>
<dbReference type="PANTHER" id="PTHR11360:SF284">
    <property type="entry name" value="EG:103B4.3 PROTEIN-RELATED"/>
    <property type="match status" value="1"/>
</dbReference>
<feature type="transmembrane region" description="Helical" evidence="1">
    <location>
        <begin position="381"/>
        <end position="402"/>
    </location>
</feature>
<organism evidence="3">
    <name type="scientific">bioreactor metagenome</name>
    <dbReference type="NCBI Taxonomy" id="1076179"/>
    <lineage>
        <taxon>unclassified sequences</taxon>
        <taxon>metagenomes</taxon>
        <taxon>ecological metagenomes</taxon>
    </lineage>
</organism>
<dbReference type="InterPro" id="IPR050327">
    <property type="entry name" value="Proton-linked_MCT"/>
</dbReference>
<protein>
    <recommendedName>
        <fullName evidence="2">Major facilitator superfamily (MFS) profile domain-containing protein</fullName>
    </recommendedName>
</protein>
<feature type="transmembrane region" description="Helical" evidence="1">
    <location>
        <begin position="81"/>
        <end position="99"/>
    </location>
</feature>
<dbReference type="SUPFAM" id="SSF103473">
    <property type="entry name" value="MFS general substrate transporter"/>
    <property type="match status" value="1"/>
</dbReference>
<keyword evidence="1" id="KW-0472">Membrane</keyword>
<evidence type="ECO:0000256" key="1">
    <source>
        <dbReference type="SAM" id="Phobius"/>
    </source>
</evidence>
<gene>
    <name evidence="3" type="ORF">SDC9_77525</name>
</gene>
<dbReference type="Pfam" id="PF07690">
    <property type="entry name" value="MFS_1"/>
    <property type="match status" value="1"/>
</dbReference>
<feature type="transmembrane region" description="Helical" evidence="1">
    <location>
        <begin position="105"/>
        <end position="125"/>
    </location>
</feature>
<dbReference type="InterPro" id="IPR011701">
    <property type="entry name" value="MFS"/>
</dbReference>
<feature type="transmembrane region" description="Helical" evidence="1">
    <location>
        <begin position="356"/>
        <end position="375"/>
    </location>
</feature>
<feature type="transmembrane region" description="Helical" evidence="1">
    <location>
        <begin position="12"/>
        <end position="30"/>
    </location>
</feature>
<dbReference type="PANTHER" id="PTHR11360">
    <property type="entry name" value="MONOCARBOXYLATE TRANSPORTER"/>
    <property type="match status" value="1"/>
</dbReference>
<keyword evidence="1" id="KW-1133">Transmembrane helix</keyword>
<feature type="transmembrane region" description="Helical" evidence="1">
    <location>
        <begin position="289"/>
        <end position="313"/>
    </location>
</feature>
<feature type="transmembrane region" description="Helical" evidence="1">
    <location>
        <begin position="319"/>
        <end position="344"/>
    </location>
</feature>
<dbReference type="InterPro" id="IPR036259">
    <property type="entry name" value="MFS_trans_sf"/>
</dbReference>
<feature type="transmembrane region" description="Helical" evidence="1">
    <location>
        <begin position="50"/>
        <end position="69"/>
    </location>
</feature>
<dbReference type="PROSITE" id="PS51257">
    <property type="entry name" value="PROKAR_LIPOPROTEIN"/>
    <property type="match status" value="1"/>
</dbReference>
<keyword evidence="1" id="KW-0812">Transmembrane</keyword>
<accession>A0A644YQT5</accession>
<feature type="transmembrane region" description="Helical" evidence="1">
    <location>
        <begin position="258"/>
        <end position="277"/>
    </location>
</feature>
<feature type="transmembrane region" description="Helical" evidence="1">
    <location>
        <begin position="229"/>
        <end position="252"/>
    </location>
</feature>
<evidence type="ECO:0000313" key="3">
    <source>
        <dbReference type="EMBL" id="MPM30972.1"/>
    </source>
</evidence>
<dbReference type="InterPro" id="IPR020846">
    <property type="entry name" value="MFS_dom"/>
</dbReference>
<dbReference type="PROSITE" id="PS50850">
    <property type="entry name" value="MFS"/>
    <property type="match status" value="1"/>
</dbReference>